<organism evidence="9 10">
    <name type="scientific">Geosporobacter ferrireducens</name>
    <dbReference type="NCBI Taxonomy" id="1424294"/>
    <lineage>
        <taxon>Bacteria</taxon>
        <taxon>Bacillati</taxon>
        <taxon>Bacillota</taxon>
        <taxon>Clostridia</taxon>
        <taxon>Peptostreptococcales</taxon>
        <taxon>Thermotaleaceae</taxon>
        <taxon>Geosporobacter</taxon>
    </lineage>
</organism>
<dbReference type="EMBL" id="CP017269">
    <property type="protein sequence ID" value="AOT72625.1"/>
    <property type="molecule type" value="Genomic_DNA"/>
</dbReference>
<comment type="similarity">
    <text evidence="1 6">Belongs to the TACO1 family.</text>
</comment>
<proteinExistence type="inferred from homology"/>
<sequence length="239" mass="26688">MGRHGTIANRKEKQDAKKAKIFTKYAKAIAVAASQGGSDVEYNPTLKNIIDKAKSLNMPNDNIERAVKKGEANSEGDNFETIVYEGYGPNGVAVIVETLTDNRNRTGANMRYYFDKNKGNLGTTGCVGYMFDKKGQIIIEAAPNVSEDELMEAALEAGAEDFIPDEEGYEIVTSPEDFSAVRDALKEKGYKFVSSEVTMIPQTTTKLTTEEELKMMNRLVDMLEEDDDVQEVWHNWEME</sequence>
<dbReference type="GO" id="GO:0003677">
    <property type="term" value="F:DNA binding"/>
    <property type="evidence" value="ECO:0007669"/>
    <property type="project" value="UniProtKB-UniRule"/>
</dbReference>
<keyword evidence="10" id="KW-1185">Reference proteome</keyword>
<dbReference type="Pfam" id="PF20772">
    <property type="entry name" value="TACO1_YebC_N"/>
    <property type="match status" value="1"/>
</dbReference>
<evidence type="ECO:0000256" key="4">
    <source>
        <dbReference type="ARBA" id="ARBA00023125"/>
    </source>
</evidence>
<dbReference type="InterPro" id="IPR029072">
    <property type="entry name" value="YebC-like"/>
</dbReference>
<evidence type="ECO:0000256" key="1">
    <source>
        <dbReference type="ARBA" id="ARBA00008724"/>
    </source>
</evidence>
<dbReference type="NCBIfam" id="NF001030">
    <property type="entry name" value="PRK00110.1"/>
    <property type="match status" value="1"/>
</dbReference>
<keyword evidence="5 6" id="KW-0804">Transcription</keyword>
<evidence type="ECO:0000256" key="6">
    <source>
        <dbReference type="HAMAP-Rule" id="MF_00693"/>
    </source>
</evidence>
<evidence type="ECO:0000256" key="2">
    <source>
        <dbReference type="ARBA" id="ARBA00022490"/>
    </source>
</evidence>
<evidence type="ECO:0000259" key="8">
    <source>
        <dbReference type="Pfam" id="PF20772"/>
    </source>
</evidence>
<comment type="subcellular location">
    <subcellularLocation>
        <location evidence="6">Cytoplasm</location>
    </subcellularLocation>
</comment>
<dbReference type="KEGG" id="gfe:Gferi_25560"/>
<dbReference type="InterPro" id="IPR017856">
    <property type="entry name" value="Integrase-like_N"/>
</dbReference>
<protein>
    <recommendedName>
        <fullName evidence="6">Probable transcriptional regulatory protein Gferi_25560</fullName>
    </recommendedName>
</protein>
<dbReference type="InterPro" id="IPR049083">
    <property type="entry name" value="TACO1_YebC_N"/>
</dbReference>
<evidence type="ECO:0000256" key="5">
    <source>
        <dbReference type="ARBA" id="ARBA00023163"/>
    </source>
</evidence>
<dbReference type="GO" id="GO:0006355">
    <property type="term" value="P:regulation of DNA-templated transcription"/>
    <property type="evidence" value="ECO:0007669"/>
    <property type="project" value="UniProtKB-UniRule"/>
</dbReference>
<dbReference type="InterPro" id="IPR002876">
    <property type="entry name" value="Transcrip_reg_TACO1-like"/>
</dbReference>
<evidence type="ECO:0000313" key="9">
    <source>
        <dbReference type="EMBL" id="AOT72625.1"/>
    </source>
</evidence>
<dbReference type="RefSeq" id="WP_069980934.1">
    <property type="nucleotide sequence ID" value="NZ_CP017269.1"/>
</dbReference>
<dbReference type="Pfam" id="PF01709">
    <property type="entry name" value="Transcrip_reg"/>
    <property type="match status" value="1"/>
</dbReference>
<dbReference type="FunFam" id="3.30.70.980:FF:000002">
    <property type="entry name" value="Probable transcriptional regulatory protein YebC"/>
    <property type="match status" value="1"/>
</dbReference>
<dbReference type="STRING" id="1424294.Gferi_25560"/>
<gene>
    <name evidence="9" type="ORF">Gferi_25560</name>
</gene>
<dbReference type="PANTHER" id="PTHR12532:SF6">
    <property type="entry name" value="TRANSCRIPTIONAL REGULATORY PROTEIN YEBC-RELATED"/>
    <property type="match status" value="1"/>
</dbReference>
<dbReference type="NCBIfam" id="TIGR01033">
    <property type="entry name" value="YebC/PmpR family DNA-binding transcriptional regulator"/>
    <property type="match status" value="1"/>
</dbReference>
<dbReference type="FunFam" id="1.10.10.200:FF:000004">
    <property type="entry name" value="Probable transcriptional regulatory protein BSBG_02618"/>
    <property type="match status" value="1"/>
</dbReference>
<dbReference type="Proteomes" id="UP000095743">
    <property type="component" value="Chromosome"/>
</dbReference>
<dbReference type="PANTHER" id="PTHR12532">
    <property type="entry name" value="TRANSLATIONAL ACTIVATOR OF CYTOCHROME C OXIDASE 1"/>
    <property type="match status" value="1"/>
</dbReference>
<name>A0A1D8GP06_9FIRM</name>
<feature type="domain" description="TACO1/YebC-like N-terminal" evidence="8">
    <location>
        <begin position="6"/>
        <end position="71"/>
    </location>
</feature>
<keyword evidence="2 6" id="KW-0963">Cytoplasm</keyword>
<reference evidence="9 10" key="1">
    <citation type="submission" date="2016-09" db="EMBL/GenBank/DDBJ databases">
        <title>Genomic analysis reveals versatility of anaerobic energy metabolism of Geosporobacter ferrireducens IRF9 of phylum Firmicutes.</title>
        <authorList>
            <person name="Kim S.-J."/>
        </authorList>
    </citation>
    <scope>NUCLEOTIDE SEQUENCE [LARGE SCALE GENOMIC DNA]</scope>
    <source>
        <strain evidence="9 10">IRF9</strain>
    </source>
</reference>
<dbReference type="InterPro" id="IPR026564">
    <property type="entry name" value="Transcrip_reg_TACO1-like_dom3"/>
</dbReference>
<dbReference type="SUPFAM" id="SSF75625">
    <property type="entry name" value="YebC-like"/>
    <property type="match status" value="1"/>
</dbReference>
<dbReference type="AlphaFoldDB" id="A0A1D8GP06"/>
<dbReference type="Gene3D" id="3.30.70.980">
    <property type="match status" value="2"/>
</dbReference>
<dbReference type="OrthoDB" id="9781053at2"/>
<dbReference type="GO" id="GO:0005829">
    <property type="term" value="C:cytosol"/>
    <property type="evidence" value="ECO:0007669"/>
    <property type="project" value="TreeGrafter"/>
</dbReference>
<keyword evidence="4 6" id="KW-0238">DNA-binding</keyword>
<accession>A0A1D8GP06</accession>
<dbReference type="Gene3D" id="1.10.10.200">
    <property type="match status" value="1"/>
</dbReference>
<dbReference type="HAMAP" id="MF_00693">
    <property type="entry name" value="Transcrip_reg_TACO1"/>
    <property type="match status" value="1"/>
</dbReference>
<keyword evidence="3 6" id="KW-0805">Transcription regulation</keyword>
<feature type="domain" description="TACO1/YebC-like second and third" evidence="7">
    <location>
        <begin position="79"/>
        <end position="236"/>
    </location>
</feature>
<evidence type="ECO:0000256" key="3">
    <source>
        <dbReference type="ARBA" id="ARBA00023015"/>
    </source>
</evidence>
<dbReference type="NCBIfam" id="NF009044">
    <property type="entry name" value="PRK12378.1"/>
    <property type="match status" value="1"/>
</dbReference>
<dbReference type="InterPro" id="IPR048300">
    <property type="entry name" value="TACO1_YebC-like_2nd/3rd_dom"/>
</dbReference>
<evidence type="ECO:0000259" key="7">
    <source>
        <dbReference type="Pfam" id="PF01709"/>
    </source>
</evidence>
<evidence type="ECO:0000313" key="10">
    <source>
        <dbReference type="Proteomes" id="UP000095743"/>
    </source>
</evidence>